<proteinExistence type="predicted"/>
<accession>A0A2K3NBF0</accession>
<comment type="caution">
    <text evidence="1">The sequence shown here is derived from an EMBL/GenBank/DDBJ whole genome shotgun (WGS) entry which is preliminary data.</text>
</comment>
<reference evidence="1 2" key="1">
    <citation type="journal article" date="2014" name="Am. J. Bot.">
        <title>Genome assembly and annotation for red clover (Trifolium pratense; Fabaceae).</title>
        <authorList>
            <person name="Istvanek J."/>
            <person name="Jaros M."/>
            <person name="Krenek A."/>
            <person name="Repkova J."/>
        </authorList>
    </citation>
    <scope>NUCLEOTIDE SEQUENCE [LARGE SCALE GENOMIC DNA]</scope>
    <source>
        <strain evidence="2">cv. Tatra</strain>
        <tissue evidence="1">Young leaves</tissue>
    </source>
</reference>
<dbReference type="Proteomes" id="UP000236291">
    <property type="component" value="Unassembled WGS sequence"/>
</dbReference>
<evidence type="ECO:0000313" key="1">
    <source>
        <dbReference type="EMBL" id="PNY00359.1"/>
    </source>
</evidence>
<sequence>RRPLFAWEDEHLKELLELLKDVTLTHGIEDKWAFTIDKTVGAHAGTIQDHFVQQMVGLKEKSGKRTSIWFGWQLYGLYRLLGIRYSSVEVLEGLILRDSNVMKATDTCFIWYWWKEVA</sequence>
<feature type="non-terminal residue" evidence="1">
    <location>
        <position position="1"/>
    </location>
</feature>
<dbReference type="AlphaFoldDB" id="A0A2K3NBF0"/>
<reference evidence="1 2" key="2">
    <citation type="journal article" date="2017" name="Front. Plant Sci.">
        <title>Gene Classification and Mining of Molecular Markers Useful in Red Clover (Trifolium pratense) Breeding.</title>
        <authorList>
            <person name="Istvanek J."/>
            <person name="Dluhosova J."/>
            <person name="Dluhos P."/>
            <person name="Patkova L."/>
            <person name="Nedelnik J."/>
            <person name="Repkova J."/>
        </authorList>
    </citation>
    <scope>NUCLEOTIDE SEQUENCE [LARGE SCALE GENOMIC DNA]</scope>
    <source>
        <strain evidence="2">cv. Tatra</strain>
        <tissue evidence="1">Young leaves</tissue>
    </source>
</reference>
<protein>
    <submittedName>
        <fullName evidence="1">Uncharacterized protein</fullName>
    </submittedName>
</protein>
<dbReference type="EMBL" id="ASHM01018836">
    <property type="protein sequence ID" value="PNY00359.1"/>
    <property type="molecule type" value="Genomic_DNA"/>
</dbReference>
<name>A0A2K3NBF0_TRIPR</name>
<gene>
    <name evidence="1" type="ORF">L195_g023639</name>
</gene>
<evidence type="ECO:0000313" key="2">
    <source>
        <dbReference type="Proteomes" id="UP000236291"/>
    </source>
</evidence>
<organism evidence="1 2">
    <name type="scientific">Trifolium pratense</name>
    <name type="common">Red clover</name>
    <dbReference type="NCBI Taxonomy" id="57577"/>
    <lineage>
        <taxon>Eukaryota</taxon>
        <taxon>Viridiplantae</taxon>
        <taxon>Streptophyta</taxon>
        <taxon>Embryophyta</taxon>
        <taxon>Tracheophyta</taxon>
        <taxon>Spermatophyta</taxon>
        <taxon>Magnoliopsida</taxon>
        <taxon>eudicotyledons</taxon>
        <taxon>Gunneridae</taxon>
        <taxon>Pentapetalae</taxon>
        <taxon>rosids</taxon>
        <taxon>fabids</taxon>
        <taxon>Fabales</taxon>
        <taxon>Fabaceae</taxon>
        <taxon>Papilionoideae</taxon>
        <taxon>50 kb inversion clade</taxon>
        <taxon>NPAAA clade</taxon>
        <taxon>Hologalegina</taxon>
        <taxon>IRL clade</taxon>
        <taxon>Trifolieae</taxon>
        <taxon>Trifolium</taxon>
    </lineage>
</organism>